<comment type="caution">
    <text evidence="6">The sequence shown here is derived from an EMBL/GenBank/DDBJ whole genome shotgun (WGS) entry which is preliminary data.</text>
</comment>
<dbReference type="SMART" id="SM00421">
    <property type="entry name" value="HTH_LUXR"/>
    <property type="match status" value="1"/>
</dbReference>
<evidence type="ECO:0000259" key="5">
    <source>
        <dbReference type="PROSITE" id="PS50110"/>
    </source>
</evidence>
<dbReference type="InterPro" id="IPR058245">
    <property type="entry name" value="NreC/VraR/RcsB-like_REC"/>
</dbReference>
<evidence type="ECO:0000259" key="4">
    <source>
        <dbReference type="PROSITE" id="PS50043"/>
    </source>
</evidence>
<feature type="modified residue" description="4-aspartylphosphate" evidence="3">
    <location>
        <position position="59"/>
    </location>
</feature>
<dbReference type="CDD" id="cd17535">
    <property type="entry name" value="REC_NarL-like"/>
    <property type="match status" value="1"/>
</dbReference>
<dbReference type="Proteomes" id="UP000518878">
    <property type="component" value="Unassembled WGS sequence"/>
</dbReference>
<dbReference type="PANTHER" id="PTHR43214">
    <property type="entry name" value="TWO-COMPONENT RESPONSE REGULATOR"/>
    <property type="match status" value="1"/>
</dbReference>
<dbReference type="InterPro" id="IPR001789">
    <property type="entry name" value="Sig_transdc_resp-reg_receiver"/>
</dbReference>
<organism evidence="6 7">
    <name type="scientific">Luteibacter yeojuensis</name>
    <dbReference type="NCBI Taxonomy" id="345309"/>
    <lineage>
        <taxon>Bacteria</taxon>
        <taxon>Pseudomonadati</taxon>
        <taxon>Pseudomonadota</taxon>
        <taxon>Gammaproteobacteria</taxon>
        <taxon>Lysobacterales</taxon>
        <taxon>Rhodanobacteraceae</taxon>
        <taxon>Luteibacter</taxon>
    </lineage>
</organism>
<dbReference type="GO" id="GO:0003677">
    <property type="term" value="F:DNA binding"/>
    <property type="evidence" value="ECO:0007669"/>
    <property type="project" value="UniProtKB-KW"/>
</dbReference>
<dbReference type="Pfam" id="PF00196">
    <property type="entry name" value="GerE"/>
    <property type="match status" value="1"/>
</dbReference>
<feature type="domain" description="Response regulatory" evidence="5">
    <location>
        <begin position="8"/>
        <end position="124"/>
    </location>
</feature>
<keyword evidence="1 3" id="KW-0597">Phosphoprotein</keyword>
<accession>A0A7X5QSW6</accession>
<keyword evidence="7" id="KW-1185">Reference proteome</keyword>
<dbReference type="Pfam" id="PF00072">
    <property type="entry name" value="Response_reg"/>
    <property type="match status" value="1"/>
</dbReference>
<dbReference type="SUPFAM" id="SSF52172">
    <property type="entry name" value="CheY-like"/>
    <property type="match status" value="1"/>
</dbReference>
<evidence type="ECO:0000256" key="3">
    <source>
        <dbReference type="PROSITE-ProRule" id="PRU00169"/>
    </source>
</evidence>
<dbReference type="PRINTS" id="PR00038">
    <property type="entry name" value="HTHLUXR"/>
</dbReference>
<sequence length="209" mass="22902">MNQSRIIRIMIADDHPMMREGLRSTLEDERDMKVVAEVANGAEAIEHFGLSDPDVVLMDLQMPRVDGTQAIAAIREQDPQIPIVVLTTYPGDARVTRAMAVGATSYLLKTASSEEIIATIRAAFCGRRHVAPDVLQDVSAHQGMEGLTPRELSVLRLASQGMSNKEIGASLHIAEETVKTRMKSILSKLNAHDRTHAVTIAIHRGFLDT</sequence>
<protein>
    <submittedName>
        <fullName evidence="6">Response regulator transcription factor</fullName>
    </submittedName>
</protein>
<dbReference type="SMART" id="SM00448">
    <property type="entry name" value="REC"/>
    <property type="match status" value="1"/>
</dbReference>
<dbReference type="AlphaFoldDB" id="A0A7X5QSW6"/>
<dbReference type="RefSeq" id="WP_166698380.1">
    <property type="nucleotide sequence ID" value="NZ_JAAQTL010000001.1"/>
</dbReference>
<dbReference type="PANTHER" id="PTHR43214:SF43">
    <property type="entry name" value="TWO-COMPONENT RESPONSE REGULATOR"/>
    <property type="match status" value="1"/>
</dbReference>
<dbReference type="EMBL" id="JAAQTL010000001">
    <property type="protein sequence ID" value="NID14682.1"/>
    <property type="molecule type" value="Genomic_DNA"/>
</dbReference>
<dbReference type="InterPro" id="IPR011006">
    <property type="entry name" value="CheY-like_superfamily"/>
</dbReference>
<evidence type="ECO:0000313" key="7">
    <source>
        <dbReference type="Proteomes" id="UP000518878"/>
    </source>
</evidence>
<dbReference type="GO" id="GO:0000160">
    <property type="term" value="P:phosphorelay signal transduction system"/>
    <property type="evidence" value="ECO:0007669"/>
    <property type="project" value="InterPro"/>
</dbReference>
<name>A0A7X5QSW6_9GAMM</name>
<dbReference type="PROSITE" id="PS50110">
    <property type="entry name" value="RESPONSE_REGULATORY"/>
    <property type="match status" value="1"/>
</dbReference>
<dbReference type="CDD" id="cd06170">
    <property type="entry name" value="LuxR_C_like"/>
    <property type="match status" value="1"/>
</dbReference>
<gene>
    <name evidence="6" type="ORF">HBF32_04280</name>
</gene>
<dbReference type="GO" id="GO:0006355">
    <property type="term" value="P:regulation of DNA-templated transcription"/>
    <property type="evidence" value="ECO:0007669"/>
    <property type="project" value="InterPro"/>
</dbReference>
<evidence type="ECO:0000256" key="2">
    <source>
        <dbReference type="ARBA" id="ARBA00023125"/>
    </source>
</evidence>
<feature type="domain" description="HTH luxR-type" evidence="4">
    <location>
        <begin position="140"/>
        <end position="205"/>
    </location>
</feature>
<dbReference type="PROSITE" id="PS00622">
    <property type="entry name" value="HTH_LUXR_1"/>
    <property type="match status" value="1"/>
</dbReference>
<dbReference type="InterPro" id="IPR000792">
    <property type="entry name" value="Tscrpt_reg_LuxR_C"/>
</dbReference>
<dbReference type="SUPFAM" id="SSF46894">
    <property type="entry name" value="C-terminal effector domain of the bipartite response regulators"/>
    <property type="match status" value="1"/>
</dbReference>
<dbReference type="Gene3D" id="3.40.50.2300">
    <property type="match status" value="1"/>
</dbReference>
<reference evidence="6 7" key="1">
    <citation type="journal article" date="2006" name="Int. J. Syst. Evol. Microbiol.">
        <title>Dyella yeojuensis sp. nov., isolated from greenhouse soil in Korea.</title>
        <authorList>
            <person name="Kim B.Y."/>
            <person name="Weon H.Y."/>
            <person name="Lee K.H."/>
            <person name="Seok S.J."/>
            <person name="Kwon S.W."/>
            <person name="Go S.J."/>
            <person name="Stackebrandt E."/>
        </authorList>
    </citation>
    <scope>NUCLEOTIDE SEQUENCE [LARGE SCALE GENOMIC DNA]</scope>
    <source>
        <strain evidence="6 7">DSM 17673</strain>
    </source>
</reference>
<dbReference type="InterPro" id="IPR039420">
    <property type="entry name" value="WalR-like"/>
</dbReference>
<proteinExistence type="predicted"/>
<evidence type="ECO:0000256" key="1">
    <source>
        <dbReference type="ARBA" id="ARBA00022553"/>
    </source>
</evidence>
<keyword evidence="2" id="KW-0238">DNA-binding</keyword>
<evidence type="ECO:0000313" key="6">
    <source>
        <dbReference type="EMBL" id="NID14682.1"/>
    </source>
</evidence>
<dbReference type="PROSITE" id="PS50043">
    <property type="entry name" value="HTH_LUXR_2"/>
    <property type="match status" value="1"/>
</dbReference>
<dbReference type="InterPro" id="IPR016032">
    <property type="entry name" value="Sig_transdc_resp-reg_C-effctor"/>
</dbReference>